<evidence type="ECO:0000256" key="1">
    <source>
        <dbReference type="ARBA" id="ARBA00004123"/>
    </source>
</evidence>
<keyword evidence="4 6" id="KW-0371">Homeobox</keyword>
<feature type="compositionally biased region" description="Polar residues" evidence="8">
    <location>
        <begin position="178"/>
        <end position="187"/>
    </location>
</feature>
<evidence type="ECO:0000256" key="4">
    <source>
        <dbReference type="ARBA" id="ARBA00023155"/>
    </source>
</evidence>
<evidence type="ECO:0000256" key="2">
    <source>
        <dbReference type="ARBA" id="ARBA00010896"/>
    </source>
</evidence>
<dbReference type="Gene3D" id="1.10.10.60">
    <property type="entry name" value="Homeodomain-like"/>
    <property type="match status" value="1"/>
</dbReference>
<feature type="compositionally biased region" description="Low complexity" evidence="8">
    <location>
        <begin position="434"/>
        <end position="444"/>
    </location>
</feature>
<evidence type="ECO:0000256" key="6">
    <source>
        <dbReference type="PROSITE-ProRule" id="PRU00108"/>
    </source>
</evidence>
<accession>A0A0J8QKP9</accession>
<dbReference type="FunFam" id="1.10.10.60:FF:000171">
    <property type="entry name" value="Homeobox transcription factor"/>
    <property type="match status" value="1"/>
</dbReference>
<evidence type="ECO:0000256" key="5">
    <source>
        <dbReference type="ARBA" id="ARBA00023242"/>
    </source>
</evidence>
<dbReference type="PROSITE" id="PS00027">
    <property type="entry name" value="HOMEOBOX_1"/>
    <property type="match status" value="1"/>
</dbReference>
<dbReference type="AlphaFoldDB" id="A0A0J8QKP9"/>
<dbReference type="PANTHER" id="PTHR24341:SF6">
    <property type="entry name" value="HOMEOBOX PROTEIN INVECTED"/>
    <property type="match status" value="1"/>
</dbReference>
<dbReference type="SMART" id="SM00389">
    <property type="entry name" value="HOX"/>
    <property type="match status" value="1"/>
</dbReference>
<dbReference type="GO" id="GO:0000981">
    <property type="term" value="F:DNA-binding transcription factor activity, RNA polymerase II-specific"/>
    <property type="evidence" value="ECO:0007669"/>
    <property type="project" value="InterPro"/>
</dbReference>
<feature type="region of interest" description="Disordered" evidence="8">
    <location>
        <begin position="121"/>
        <end position="251"/>
    </location>
</feature>
<feature type="region of interest" description="Disordered" evidence="8">
    <location>
        <begin position="414"/>
        <end position="444"/>
    </location>
</feature>
<feature type="domain" description="Homeobox" evidence="9">
    <location>
        <begin position="69"/>
        <end position="129"/>
    </location>
</feature>
<protein>
    <recommendedName>
        <fullName evidence="9">Homeobox domain-containing protein</fullName>
    </recommendedName>
</protein>
<evidence type="ECO:0000313" key="11">
    <source>
        <dbReference type="Proteomes" id="UP000054559"/>
    </source>
</evidence>
<reference evidence="11" key="1">
    <citation type="journal article" date="2010" name="Genome Res.">
        <title>Population genomic sequencing of Coccidioides fungi reveals recent hybridization and transposon control.</title>
        <authorList>
            <person name="Neafsey D.E."/>
            <person name="Barker B.M."/>
            <person name="Sharpton T.J."/>
            <person name="Stajich J.E."/>
            <person name="Park D.J."/>
            <person name="Whiston E."/>
            <person name="Hung C.-Y."/>
            <person name="McMahan C."/>
            <person name="White J."/>
            <person name="Sykes S."/>
            <person name="Heiman D."/>
            <person name="Young S."/>
            <person name="Zeng Q."/>
            <person name="Abouelleil A."/>
            <person name="Aftuck L."/>
            <person name="Bessette D."/>
            <person name="Brown A."/>
            <person name="FitzGerald M."/>
            <person name="Lui A."/>
            <person name="Macdonald J.P."/>
            <person name="Priest M."/>
            <person name="Orbach M.J."/>
            <person name="Galgiani J.N."/>
            <person name="Kirkland T.N."/>
            <person name="Cole G.T."/>
            <person name="Birren B.W."/>
            <person name="Henn M.R."/>
            <person name="Taylor J.W."/>
            <person name="Rounsley S.D."/>
        </authorList>
    </citation>
    <scope>NUCLEOTIDE SEQUENCE [LARGE SCALE GENOMIC DNA]</scope>
    <source>
        <strain evidence="11">RMSCC 3703</strain>
    </source>
</reference>
<name>A0A0J8QKP9_COCIT</name>
<evidence type="ECO:0000256" key="8">
    <source>
        <dbReference type="SAM" id="MobiDB-lite"/>
    </source>
</evidence>
<feature type="compositionally biased region" description="Basic and acidic residues" evidence="8">
    <location>
        <begin position="126"/>
        <end position="137"/>
    </location>
</feature>
<evidence type="ECO:0000259" key="9">
    <source>
        <dbReference type="PROSITE" id="PS50071"/>
    </source>
</evidence>
<dbReference type="Pfam" id="PF00046">
    <property type="entry name" value="Homeodomain"/>
    <property type="match status" value="1"/>
</dbReference>
<feature type="compositionally biased region" description="Basic and acidic residues" evidence="8">
    <location>
        <begin position="237"/>
        <end position="249"/>
    </location>
</feature>
<dbReference type="InterPro" id="IPR017970">
    <property type="entry name" value="Homeobox_CS"/>
</dbReference>
<dbReference type="EMBL" id="DS268232">
    <property type="protein sequence ID" value="KMU72991.1"/>
    <property type="molecule type" value="Genomic_DNA"/>
</dbReference>
<evidence type="ECO:0000256" key="3">
    <source>
        <dbReference type="ARBA" id="ARBA00023125"/>
    </source>
</evidence>
<dbReference type="Proteomes" id="UP000054559">
    <property type="component" value="Unassembled WGS sequence"/>
</dbReference>
<gene>
    <name evidence="10" type="ORF">CISG_09664</name>
</gene>
<feature type="DNA-binding region" description="Homeobox" evidence="6">
    <location>
        <begin position="71"/>
        <end position="130"/>
    </location>
</feature>
<dbReference type="PANTHER" id="PTHR24341">
    <property type="entry name" value="HOMEOBOX PROTEIN ENGRAILED"/>
    <property type="match status" value="1"/>
</dbReference>
<comment type="similarity">
    <text evidence="2">Belongs to the engrailed homeobox family.</text>
</comment>
<evidence type="ECO:0000256" key="7">
    <source>
        <dbReference type="RuleBase" id="RU000682"/>
    </source>
</evidence>
<feature type="compositionally biased region" description="Basic and acidic residues" evidence="8">
    <location>
        <begin position="145"/>
        <end position="163"/>
    </location>
</feature>
<dbReference type="CDD" id="cd00086">
    <property type="entry name" value="homeodomain"/>
    <property type="match status" value="1"/>
</dbReference>
<keyword evidence="3 6" id="KW-0238">DNA-binding</keyword>
<dbReference type="GO" id="GO:0003677">
    <property type="term" value="F:DNA binding"/>
    <property type="evidence" value="ECO:0007669"/>
    <property type="project" value="UniProtKB-UniRule"/>
</dbReference>
<proteinExistence type="inferred from homology"/>
<organism evidence="10 11">
    <name type="scientific">Coccidioides immitis RMSCC 3703</name>
    <dbReference type="NCBI Taxonomy" id="454286"/>
    <lineage>
        <taxon>Eukaryota</taxon>
        <taxon>Fungi</taxon>
        <taxon>Dikarya</taxon>
        <taxon>Ascomycota</taxon>
        <taxon>Pezizomycotina</taxon>
        <taxon>Eurotiomycetes</taxon>
        <taxon>Eurotiomycetidae</taxon>
        <taxon>Onygenales</taxon>
        <taxon>Onygenaceae</taxon>
        <taxon>Coccidioides</taxon>
    </lineage>
</organism>
<dbReference type="SUPFAM" id="SSF46689">
    <property type="entry name" value="Homeodomain-like"/>
    <property type="match status" value="1"/>
</dbReference>
<dbReference type="OrthoDB" id="6159439at2759"/>
<dbReference type="GO" id="GO:0016586">
    <property type="term" value="C:RSC-type complex"/>
    <property type="evidence" value="ECO:0007669"/>
    <property type="project" value="TreeGrafter"/>
</dbReference>
<dbReference type="InterPro" id="IPR050720">
    <property type="entry name" value="Engrailed_Homeobox_TFs"/>
</dbReference>
<dbReference type="InterPro" id="IPR009057">
    <property type="entry name" value="Homeodomain-like_sf"/>
</dbReference>
<comment type="subcellular location">
    <subcellularLocation>
        <location evidence="1 6 7">Nucleus</location>
    </subcellularLocation>
</comment>
<dbReference type="STRING" id="454286.A0A0J8QKP9"/>
<evidence type="ECO:0000313" key="10">
    <source>
        <dbReference type="EMBL" id="KMU72991.1"/>
    </source>
</evidence>
<sequence>MDYIHTPFPFGEHNVGPFIDPSVGYGVPASFTQCNPPTDPCFVSYSPSEFPGFPGFYGHPVPFEDYHEYVENLSRPRLTKEQVETLEAQFQAQPKPTSNVKRQLAMQTNLTLPRVANWFQNRRAKEKQQKRQEEFKRMQAMKSSENLKREEISSSTDARRTQYADKVSGSDHMLGENQVVSTPNDGNLNAEPLGNQSNSSHPPVKEGVSLPPSRKLDPRGPHETSTTKTVDVAEGPQSREKNALPEKTNDGLTADQLESSAWSISSQLNNALCTEPIDAPNVNSSQPPTEFRSAELWQQESDAGNKPIFCVSYSTCEAHSGLSKGRSYPNDEPVMQTFPHTAILDFGATDIRVQRQESCPSCPQKYSSQRNLVQSMSIAERSIEKELQDPQVSPPDGTIFPRRRDKKLDLAARRKRPRPAAIGIGGPSQALVGPSSMSPTTRTPTWAVSHSLRHVKSSHNLSSSLSPRYGGIRKVSAPLRSPLGMRASLDISGASSSNSDFMVPPLVATSMAPPTPLTPDDLQYLVPPTPNDAQYCLSPTDEMRCPQPFPLSHSIDIHSPPRTPHNPNVLSQPHYHSFNPLSSMSTTSYEGYSQPISNGPMLNDLWVETTVNPASMSVPEILMPKPIHIFPITQQSHSSSWSMYSNWGRLESQVPANSAMSGSKT</sequence>
<keyword evidence="5 6" id="KW-0539">Nucleus</keyword>
<dbReference type="InterPro" id="IPR001356">
    <property type="entry name" value="HD"/>
</dbReference>
<dbReference type="PROSITE" id="PS50071">
    <property type="entry name" value="HOMEOBOX_2"/>
    <property type="match status" value="1"/>
</dbReference>